<dbReference type="EMBL" id="CAXDID020000632">
    <property type="protein sequence ID" value="CAL6107246.1"/>
    <property type="molecule type" value="Genomic_DNA"/>
</dbReference>
<evidence type="ECO:0000313" key="4">
    <source>
        <dbReference type="EMBL" id="CAL6107246.1"/>
    </source>
</evidence>
<reference evidence="4 5" key="2">
    <citation type="submission" date="2024-07" db="EMBL/GenBank/DDBJ databases">
        <authorList>
            <person name="Akdeniz Z."/>
        </authorList>
    </citation>
    <scope>NUCLEOTIDE SEQUENCE [LARGE SCALE GENOMIC DNA]</scope>
</reference>
<accession>A0AA86TWX5</accession>
<evidence type="ECO:0000313" key="5">
    <source>
        <dbReference type="Proteomes" id="UP001642409"/>
    </source>
</evidence>
<keyword evidence="5" id="KW-1185">Reference proteome</keyword>
<feature type="region of interest" description="Disordered" evidence="2">
    <location>
        <begin position="1"/>
        <end position="27"/>
    </location>
</feature>
<dbReference type="EMBL" id="CATOUU010000515">
    <property type="protein sequence ID" value="CAI9932335.1"/>
    <property type="molecule type" value="Genomic_DNA"/>
</dbReference>
<gene>
    <name evidence="3" type="ORF">HINF_LOCUS19980</name>
    <name evidence="4" type="ORF">HINF_LOCUS74402</name>
</gene>
<feature type="coiled-coil region" evidence="1">
    <location>
        <begin position="160"/>
        <end position="187"/>
    </location>
</feature>
<keyword evidence="1" id="KW-0175">Coiled coil</keyword>
<sequence length="314" mass="36564">MPKDRSRKNQQAIKMVQQSPSESYASVSDDMVQNIKTKKKELVKKLQSNAVDIPDPTMFGQYYTEDDYEDLAQALQNILELNGVDNTLFTKLNQQQQQMIDMDLKYSMQISLLQQQVTEEQQQIISKLNESLNQSGSTLLDLQNRYAQLVDDLLSQLTVMKTTEKNLKSSITEMDRLNRLRQQLIEEQKLHSNDVSVFIQFQTISLQMLQLFTGIYIYQGSNLKALTPQPDVDLSGDYFIYRNQIDNVNFQGKIEVRGEQVQMKTVQIPKNVVQDKEVLNMFKGVTDLDQIQYLHLVFKQMCEQYTQFQIQQME</sequence>
<organism evidence="3">
    <name type="scientific">Hexamita inflata</name>
    <dbReference type="NCBI Taxonomy" id="28002"/>
    <lineage>
        <taxon>Eukaryota</taxon>
        <taxon>Metamonada</taxon>
        <taxon>Diplomonadida</taxon>
        <taxon>Hexamitidae</taxon>
        <taxon>Hexamitinae</taxon>
        <taxon>Hexamita</taxon>
    </lineage>
</organism>
<evidence type="ECO:0000256" key="1">
    <source>
        <dbReference type="SAM" id="Coils"/>
    </source>
</evidence>
<feature type="compositionally biased region" description="Polar residues" evidence="2">
    <location>
        <begin position="9"/>
        <end position="26"/>
    </location>
</feature>
<evidence type="ECO:0000313" key="3">
    <source>
        <dbReference type="EMBL" id="CAI9932335.1"/>
    </source>
</evidence>
<reference evidence="3" key="1">
    <citation type="submission" date="2023-06" db="EMBL/GenBank/DDBJ databases">
        <authorList>
            <person name="Kurt Z."/>
        </authorList>
    </citation>
    <scope>NUCLEOTIDE SEQUENCE</scope>
</reference>
<dbReference type="AlphaFoldDB" id="A0AA86TWX5"/>
<dbReference type="Proteomes" id="UP001642409">
    <property type="component" value="Unassembled WGS sequence"/>
</dbReference>
<name>A0AA86TWX5_9EUKA</name>
<proteinExistence type="predicted"/>
<protein>
    <submittedName>
        <fullName evidence="3">Uncharacterized protein</fullName>
    </submittedName>
</protein>
<evidence type="ECO:0000256" key="2">
    <source>
        <dbReference type="SAM" id="MobiDB-lite"/>
    </source>
</evidence>
<comment type="caution">
    <text evidence="3">The sequence shown here is derived from an EMBL/GenBank/DDBJ whole genome shotgun (WGS) entry which is preliminary data.</text>
</comment>